<dbReference type="InterPro" id="IPR020846">
    <property type="entry name" value="MFS_dom"/>
</dbReference>
<feature type="transmembrane region" description="Helical" evidence="10">
    <location>
        <begin position="124"/>
        <end position="147"/>
    </location>
</feature>
<evidence type="ECO:0000256" key="6">
    <source>
        <dbReference type="ARBA" id="ARBA00023136"/>
    </source>
</evidence>
<dbReference type="PRINTS" id="PR00171">
    <property type="entry name" value="SUGRTRNSPORT"/>
</dbReference>
<dbReference type="EMBL" id="KN881629">
    <property type="protein sequence ID" value="KIY52993.1"/>
    <property type="molecule type" value="Genomic_DNA"/>
</dbReference>
<feature type="transmembrane region" description="Helical" evidence="10">
    <location>
        <begin position="180"/>
        <end position="201"/>
    </location>
</feature>
<comment type="catalytic activity">
    <reaction evidence="7">
        <text>myo-inositol(out) + H(+)(out) = myo-inositol(in) + H(+)(in)</text>
        <dbReference type="Rhea" id="RHEA:60364"/>
        <dbReference type="ChEBI" id="CHEBI:15378"/>
        <dbReference type="ChEBI" id="CHEBI:17268"/>
    </reaction>
</comment>
<feature type="domain" description="Major facilitator superfamily (MFS) profile" evidence="11">
    <location>
        <begin position="87"/>
        <end position="526"/>
    </location>
</feature>
<keyword evidence="6 10" id="KW-0472">Membrane</keyword>
<dbReference type="OrthoDB" id="6133115at2759"/>
<dbReference type="PROSITE" id="PS50850">
    <property type="entry name" value="MFS"/>
    <property type="match status" value="1"/>
</dbReference>
<comment type="subcellular location">
    <subcellularLocation>
        <location evidence="1">Membrane</location>
        <topology evidence="1">Multi-pass membrane protein</topology>
    </subcellularLocation>
</comment>
<feature type="transmembrane region" description="Helical" evidence="10">
    <location>
        <begin position="473"/>
        <end position="491"/>
    </location>
</feature>
<dbReference type="PANTHER" id="PTHR48022:SF11">
    <property type="entry name" value="MONOSACCHARIDE TRANSPORTER (HXT8), PUTATIVE (AFU_ORTHOLOGUE AFUA_2G08120)-RELATED"/>
    <property type="match status" value="1"/>
</dbReference>
<dbReference type="GO" id="GO:0005351">
    <property type="term" value="F:carbohydrate:proton symporter activity"/>
    <property type="evidence" value="ECO:0007669"/>
    <property type="project" value="TreeGrafter"/>
</dbReference>
<dbReference type="PROSITE" id="PS00217">
    <property type="entry name" value="SUGAR_TRANSPORT_2"/>
    <property type="match status" value="1"/>
</dbReference>
<name>A0A0D7AQB6_9AGAR</name>
<feature type="transmembrane region" description="Helical" evidence="10">
    <location>
        <begin position="333"/>
        <end position="354"/>
    </location>
</feature>
<evidence type="ECO:0000256" key="9">
    <source>
        <dbReference type="SAM" id="MobiDB-lite"/>
    </source>
</evidence>
<dbReference type="InterPro" id="IPR050360">
    <property type="entry name" value="MFS_Sugar_Transporters"/>
</dbReference>
<evidence type="ECO:0000256" key="5">
    <source>
        <dbReference type="ARBA" id="ARBA00022989"/>
    </source>
</evidence>
<evidence type="ECO:0000313" key="13">
    <source>
        <dbReference type="Proteomes" id="UP000054144"/>
    </source>
</evidence>
<dbReference type="PANTHER" id="PTHR48022">
    <property type="entry name" value="PLASTIDIC GLUCOSE TRANSPORTER 4"/>
    <property type="match status" value="1"/>
</dbReference>
<feature type="transmembrane region" description="Helical" evidence="10">
    <location>
        <begin position="246"/>
        <end position="268"/>
    </location>
</feature>
<reference evidence="12 13" key="1">
    <citation type="journal article" date="2015" name="Fungal Genet. Biol.">
        <title>Evolution of novel wood decay mechanisms in Agaricales revealed by the genome sequences of Fistulina hepatica and Cylindrobasidium torrendii.</title>
        <authorList>
            <person name="Floudas D."/>
            <person name="Held B.W."/>
            <person name="Riley R."/>
            <person name="Nagy L.G."/>
            <person name="Koehler G."/>
            <person name="Ransdell A.S."/>
            <person name="Younus H."/>
            <person name="Chow J."/>
            <person name="Chiniquy J."/>
            <person name="Lipzen A."/>
            <person name="Tritt A."/>
            <person name="Sun H."/>
            <person name="Haridas S."/>
            <person name="LaButti K."/>
            <person name="Ohm R.A."/>
            <person name="Kues U."/>
            <person name="Blanchette R.A."/>
            <person name="Grigoriev I.V."/>
            <person name="Minto R.E."/>
            <person name="Hibbett D.S."/>
        </authorList>
    </citation>
    <scope>NUCLEOTIDE SEQUENCE [LARGE SCALE GENOMIC DNA]</scope>
    <source>
        <strain evidence="12 13">ATCC 64428</strain>
    </source>
</reference>
<feature type="transmembrane region" description="Helical" evidence="10">
    <location>
        <begin position="213"/>
        <end position="234"/>
    </location>
</feature>
<feature type="region of interest" description="Disordered" evidence="9">
    <location>
        <begin position="552"/>
        <end position="582"/>
    </location>
</feature>
<keyword evidence="13" id="KW-1185">Reference proteome</keyword>
<sequence length="582" mass="63333">MTPHDLPRGIIGADSPDVGIRGNRASVHRQAASRLSSSSPSISVNIYADADHVLEIRNPGTPPPGLFFHVRVQHASASVHCFPWSIRGPRIDARNRQAPFSLGIITTSIAHDSFKSYMHHPNSAATGAIVATFVAGEAIGAILMVFIGDKLGRKRFMQLGCLIVTVGTVIQTAAQNFGMFLAGRIITGIAVGGLVATVPIYNSEISPPETRGLIAGLSGYMIGIGGFLANWVGYACGFAPYGQFQWRFPLAIQIPPGIVLFAGLLFFFPDSPRWLISVGRDDEARAAFKSVRGDLNQSELDIDFELMKDQILFEKHHEVASFAEAWDKYKRRVIIAIAVQTLTSLSGVNVINYYQTMLYEKLGITGQTVLLLAAIYGSIGIVINILSLYLVDRSGRVKLLGYGCAGLCVDLIYSAIMAHYFADSKNHIGQDFAILGIYMYTAIYYLYGADLTINSTTWLYGVEVLPVSLRSRVTAIASLSHFVFNIAITEAGPSAFANIGENYYYVFVATTFVAAIGVFLYFPETKGKGLEAIAAAFGDKVVTAEEAFEAARKEREAKKHDAEPTQEMIEDPVNGEPDEEVQ</sequence>
<evidence type="ECO:0000256" key="2">
    <source>
        <dbReference type="ARBA" id="ARBA00010992"/>
    </source>
</evidence>
<dbReference type="SUPFAM" id="SSF103473">
    <property type="entry name" value="MFS general substrate transporter"/>
    <property type="match status" value="1"/>
</dbReference>
<evidence type="ECO:0000256" key="8">
    <source>
        <dbReference type="RuleBase" id="RU003346"/>
    </source>
</evidence>
<keyword evidence="4 10" id="KW-0812">Transmembrane</keyword>
<feature type="compositionally biased region" description="Basic and acidic residues" evidence="9">
    <location>
        <begin position="552"/>
        <end position="563"/>
    </location>
</feature>
<evidence type="ECO:0000256" key="3">
    <source>
        <dbReference type="ARBA" id="ARBA00022448"/>
    </source>
</evidence>
<dbReference type="AlphaFoldDB" id="A0A0D7AQB6"/>
<feature type="transmembrane region" description="Helical" evidence="10">
    <location>
        <begin position="399"/>
        <end position="422"/>
    </location>
</feature>
<dbReference type="FunFam" id="1.20.1250.20:FF:000134">
    <property type="entry name" value="MFS sugar transporter protein"/>
    <property type="match status" value="1"/>
</dbReference>
<dbReference type="GO" id="GO:0016020">
    <property type="term" value="C:membrane"/>
    <property type="evidence" value="ECO:0007669"/>
    <property type="project" value="UniProtKB-SubCell"/>
</dbReference>
<keyword evidence="3 8" id="KW-0813">Transport</keyword>
<dbReference type="InterPro" id="IPR003663">
    <property type="entry name" value="Sugar/inositol_transpt"/>
</dbReference>
<comment type="similarity">
    <text evidence="2 8">Belongs to the major facilitator superfamily. Sugar transporter (TC 2.A.1.1) family.</text>
</comment>
<evidence type="ECO:0000256" key="7">
    <source>
        <dbReference type="ARBA" id="ARBA00049119"/>
    </source>
</evidence>
<gene>
    <name evidence="12" type="ORF">FISHEDRAFT_55630</name>
</gene>
<dbReference type="Proteomes" id="UP000054144">
    <property type="component" value="Unassembled WGS sequence"/>
</dbReference>
<feature type="transmembrane region" description="Helical" evidence="10">
    <location>
        <begin position="369"/>
        <end position="392"/>
    </location>
</feature>
<accession>A0A0D7AQB6</accession>
<evidence type="ECO:0000256" key="1">
    <source>
        <dbReference type="ARBA" id="ARBA00004141"/>
    </source>
</evidence>
<feature type="transmembrane region" description="Helical" evidence="10">
    <location>
        <begin position="503"/>
        <end position="522"/>
    </location>
</feature>
<protein>
    <recommendedName>
        <fullName evidence="11">Major facilitator superfamily (MFS) profile domain-containing protein</fullName>
    </recommendedName>
</protein>
<evidence type="ECO:0000313" key="12">
    <source>
        <dbReference type="EMBL" id="KIY52993.1"/>
    </source>
</evidence>
<proteinExistence type="inferred from homology"/>
<organism evidence="12 13">
    <name type="scientific">Fistulina hepatica ATCC 64428</name>
    <dbReference type="NCBI Taxonomy" id="1128425"/>
    <lineage>
        <taxon>Eukaryota</taxon>
        <taxon>Fungi</taxon>
        <taxon>Dikarya</taxon>
        <taxon>Basidiomycota</taxon>
        <taxon>Agaricomycotina</taxon>
        <taxon>Agaricomycetes</taxon>
        <taxon>Agaricomycetidae</taxon>
        <taxon>Agaricales</taxon>
        <taxon>Fistulinaceae</taxon>
        <taxon>Fistulina</taxon>
    </lineage>
</organism>
<dbReference type="InterPro" id="IPR005829">
    <property type="entry name" value="Sugar_transporter_CS"/>
</dbReference>
<dbReference type="InterPro" id="IPR036259">
    <property type="entry name" value="MFS_trans_sf"/>
</dbReference>
<keyword evidence="5 10" id="KW-1133">Transmembrane helix</keyword>
<evidence type="ECO:0000259" key="11">
    <source>
        <dbReference type="PROSITE" id="PS50850"/>
    </source>
</evidence>
<evidence type="ECO:0000256" key="10">
    <source>
        <dbReference type="SAM" id="Phobius"/>
    </source>
</evidence>
<dbReference type="InterPro" id="IPR005828">
    <property type="entry name" value="MFS_sugar_transport-like"/>
</dbReference>
<evidence type="ECO:0000256" key="4">
    <source>
        <dbReference type="ARBA" id="ARBA00022692"/>
    </source>
</evidence>
<dbReference type="Gene3D" id="1.20.1250.20">
    <property type="entry name" value="MFS general substrate transporter like domains"/>
    <property type="match status" value="1"/>
</dbReference>
<dbReference type="NCBIfam" id="TIGR00879">
    <property type="entry name" value="SP"/>
    <property type="match status" value="1"/>
</dbReference>
<feature type="transmembrane region" description="Helical" evidence="10">
    <location>
        <begin position="156"/>
        <end position="174"/>
    </location>
</feature>
<dbReference type="Pfam" id="PF00083">
    <property type="entry name" value="Sugar_tr"/>
    <property type="match status" value="1"/>
</dbReference>